<evidence type="ECO:0000313" key="1">
    <source>
        <dbReference type="EMBL" id="GFA06250.1"/>
    </source>
</evidence>
<accession>A0A699J2E5</accession>
<dbReference type="AlphaFoldDB" id="A0A699J2E5"/>
<name>A0A699J2E5_TANCI</name>
<comment type="caution">
    <text evidence="1">The sequence shown here is derived from an EMBL/GenBank/DDBJ whole genome shotgun (WGS) entry which is preliminary data.</text>
</comment>
<gene>
    <name evidence="1" type="ORF">Tci_578222</name>
</gene>
<reference evidence="1" key="1">
    <citation type="journal article" date="2019" name="Sci. Rep.">
        <title>Draft genome of Tanacetum cinerariifolium, the natural source of mosquito coil.</title>
        <authorList>
            <person name="Yamashiro T."/>
            <person name="Shiraishi A."/>
            <person name="Satake H."/>
            <person name="Nakayama K."/>
        </authorList>
    </citation>
    <scope>NUCLEOTIDE SEQUENCE</scope>
</reference>
<dbReference type="EMBL" id="BKCJ010363120">
    <property type="protein sequence ID" value="GFA06250.1"/>
    <property type="molecule type" value="Genomic_DNA"/>
</dbReference>
<protein>
    <submittedName>
        <fullName evidence="1">Uncharacterized protein</fullName>
    </submittedName>
</protein>
<organism evidence="1">
    <name type="scientific">Tanacetum cinerariifolium</name>
    <name type="common">Dalmatian daisy</name>
    <name type="synonym">Chrysanthemum cinerariifolium</name>
    <dbReference type="NCBI Taxonomy" id="118510"/>
    <lineage>
        <taxon>Eukaryota</taxon>
        <taxon>Viridiplantae</taxon>
        <taxon>Streptophyta</taxon>
        <taxon>Embryophyta</taxon>
        <taxon>Tracheophyta</taxon>
        <taxon>Spermatophyta</taxon>
        <taxon>Magnoliopsida</taxon>
        <taxon>eudicotyledons</taxon>
        <taxon>Gunneridae</taxon>
        <taxon>Pentapetalae</taxon>
        <taxon>asterids</taxon>
        <taxon>campanulids</taxon>
        <taxon>Asterales</taxon>
        <taxon>Asteraceae</taxon>
        <taxon>Asteroideae</taxon>
        <taxon>Anthemideae</taxon>
        <taxon>Anthemidinae</taxon>
        <taxon>Tanacetum</taxon>
    </lineage>
</organism>
<proteinExistence type="predicted"/>
<sequence>MEPTRSNLASQDSEVRGPTKWDDLKEFNDVIDPTYRDACYARGLLKDGKEYIDGLLEASLWGDGGLSAFFLCHAPHDGYYVSSGGCLGKT</sequence>